<dbReference type="InterPro" id="IPR015300">
    <property type="entry name" value="DNA-bd_pseudobarrel_sf"/>
</dbReference>
<keyword evidence="3" id="KW-0378">Hydrolase</keyword>
<keyword evidence="3" id="KW-0255">Endonuclease</keyword>
<evidence type="ECO:0000313" key="3">
    <source>
        <dbReference type="EMBL" id="MEQ2422764.1"/>
    </source>
</evidence>
<evidence type="ECO:0000259" key="2">
    <source>
        <dbReference type="Pfam" id="PF09217"/>
    </source>
</evidence>
<dbReference type="Proteomes" id="UP001433088">
    <property type="component" value="Unassembled WGS sequence"/>
</dbReference>
<dbReference type="Gene3D" id="2.40.330.10">
    <property type="entry name" value="DNA-binding pseudobarrel domain"/>
    <property type="match status" value="1"/>
</dbReference>
<comment type="caution">
    <text evidence="3">The sequence shown here is derived from an EMBL/GenBank/DDBJ whole genome shotgun (WGS) entry which is preliminary data.</text>
</comment>
<feature type="domain" description="Restriction endonuclease type II EcoRII C-terminal" evidence="1">
    <location>
        <begin position="217"/>
        <end position="380"/>
    </location>
</feature>
<protein>
    <submittedName>
        <fullName evidence="3">Type II restriction endonuclease</fullName>
    </submittedName>
</protein>
<dbReference type="RefSeq" id="WP_349173780.1">
    <property type="nucleotide sequence ID" value="NZ_JBBMEU010000050.1"/>
</dbReference>
<keyword evidence="4" id="KW-1185">Reference proteome</keyword>
<name>A0ABV1CX88_9FIRM</name>
<dbReference type="InterPro" id="IPR011335">
    <property type="entry name" value="Restrct_endonuc-II-like"/>
</dbReference>
<gene>
    <name evidence="3" type="ORF">WMO23_08505</name>
</gene>
<evidence type="ECO:0000259" key="1">
    <source>
        <dbReference type="Pfam" id="PF09019"/>
    </source>
</evidence>
<feature type="domain" description="Restriction endonuclease type II EcoRII N-terminal" evidence="2">
    <location>
        <begin position="15"/>
        <end position="120"/>
    </location>
</feature>
<organism evidence="3 4">
    <name type="scientific">Megasphaera intestinihominis</name>
    <dbReference type="NCBI Taxonomy" id="3133159"/>
    <lineage>
        <taxon>Bacteria</taxon>
        <taxon>Bacillati</taxon>
        <taxon>Bacillota</taxon>
        <taxon>Negativicutes</taxon>
        <taxon>Veillonellales</taxon>
        <taxon>Veillonellaceae</taxon>
        <taxon>Megasphaera</taxon>
    </lineage>
</organism>
<dbReference type="EMBL" id="JBBMEU010000050">
    <property type="protein sequence ID" value="MEQ2422764.1"/>
    <property type="molecule type" value="Genomic_DNA"/>
</dbReference>
<reference evidence="3 4" key="1">
    <citation type="submission" date="2024-03" db="EMBL/GenBank/DDBJ databases">
        <title>Human intestinal bacterial collection.</title>
        <authorList>
            <person name="Pauvert C."/>
            <person name="Hitch T.C.A."/>
            <person name="Clavel T."/>
        </authorList>
    </citation>
    <scope>NUCLEOTIDE SEQUENCE [LARGE SCALE GENOMIC DNA]</scope>
    <source>
        <strain evidence="3 4">CLA-AA-H81</strain>
    </source>
</reference>
<evidence type="ECO:0000313" key="4">
    <source>
        <dbReference type="Proteomes" id="UP001433088"/>
    </source>
</evidence>
<dbReference type="InterPro" id="IPR038365">
    <property type="entry name" value="EcoRII_C_sf"/>
</dbReference>
<dbReference type="InterPro" id="IPR015109">
    <property type="entry name" value="Restrct_endonuc_II_EcoRII_C"/>
</dbReference>
<dbReference type="InterPro" id="IPR023372">
    <property type="entry name" value="Rest_endonuc_II_EcoRII_N"/>
</dbReference>
<dbReference type="Pfam" id="PF09217">
    <property type="entry name" value="EcoRII-N"/>
    <property type="match status" value="1"/>
</dbReference>
<sequence>MGHISYSRQAIEAVNKGKRAYCKFLSANDTGLTGGHQSGIYIAKNAISILFDTPCVRGENKKKNVKIKWQDDFTTESVITYYGHGSRNEYRITKFGRGFELLNHEHTGDLFVLVQWDAQDYSAYELSQEDDINAFLDYYGLGPAETNSLITLARTDEQRKNDIFKEFLSGLTKFPVSEIMSEEARNIYEAVYDHEENIWKKPDEQLLAWINMEYELFRNVEDKFFGAYIKNGFPTMQDFIETANSVLNRRKSRAGKSLEHQLSYLFTRNHLIFDEQVRTEQNKKPDFVFPGKDAYHDLSYDASKLIVLGAKTTCKDRWRQVVTEADRVNIKYLCTLQRGITVQQLKEMQSERVVLVVPRPYINEYPPEFRDSIFDLKTFMQFVHEKTQ</sequence>
<accession>A0ABV1CX88</accession>
<dbReference type="SUPFAM" id="SSF52980">
    <property type="entry name" value="Restriction endonuclease-like"/>
    <property type="match status" value="1"/>
</dbReference>
<proteinExistence type="predicted"/>
<dbReference type="SUPFAM" id="SSF101936">
    <property type="entry name" value="DNA-binding pseudobarrel domain"/>
    <property type="match status" value="1"/>
</dbReference>
<dbReference type="Pfam" id="PF09019">
    <property type="entry name" value="EcoRII-C"/>
    <property type="match status" value="1"/>
</dbReference>
<dbReference type="Gene3D" id="3.40.91.80">
    <property type="match status" value="1"/>
</dbReference>
<keyword evidence="3" id="KW-0540">Nuclease</keyword>
<dbReference type="GO" id="GO:0004519">
    <property type="term" value="F:endonuclease activity"/>
    <property type="evidence" value="ECO:0007669"/>
    <property type="project" value="UniProtKB-KW"/>
</dbReference>